<evidence type="ECO:0000313" key="1">
    <source>
        <dbReference type="EMBL" id="KAI4332169.1"/>
    </source>
</evidence>
<organism evidence="1 2">
    <name type="scientific">Bauhinia variegata</name>
    <name type="common">Purple orchid tree</name>
    <name type="synonym">Phanera variegata</name>
    <dbReference type="NCBI Taxonomy" id="167791"/>
    <lineage>
        <taxon>Eukaryota</taxon>
        <taxon>Viridiplantae</taxon>
        <taxon>Streptophyta</taxon>
        <taxon>Embryophyta</taxon>
        <taxon>Tracheophyta</taxon>
        <taxon>Spermatophyta</taxon>
        <taxon>Magnoliopsida</taxon>
        <taxon>eudicotyledons</taxon>
        <taxon>Gunneridae</taxon>
        <taxon>Pentapetalae</taxon>
        <taxon>rosids</taxon>
        <taxon>fabids</taxon>
        <taxon>Fabales</taxon>
        <taxon>Fabaceae</taxon>
        <taxon>Cercidoideae</taxon>
        <taxon>Cercideae</taxon>
        <taxon>Bauhiniinae</taxon>
        <taxon>Bauhinia</taxon>
    </lineage>
</organism>
<evidence type="ECO:0000313" key="2">
    <source>
        <dbReference type="Proteomes" id="UP000828941"/>
    </source>
</evidence>
<proteinExistence type="predicted"/>
<sequence>MAEIGISIAAKVAEYLVQPVIRHGQYLFCINKLLKNLQDKMKELMSTRDSVLIRVEEAKQKTQRIEDVVQKWLTDVQSLLEEVEKLEQQVQASNTCFRGMCPTWKRYLLCKQMVLKTKVMAEFNNKSNFKTFARLATLPGIEYSSTEDFTFFESTKLAYAQLLEALQDDGIYRIGLYGMGGSGKTTLVTEVGKKAKESNLFDRVVAITVSQTPNIRNIQGQMADMLNIKLEEESDEGRAQRLHMRLKEEKKILIIVDDVWGEFNLKNIGIAFDICHNGSCKVILTTRRQQVCTLMDCQKKILLELLNEDESWTLLQKHAQLDDQSSLTLLNTVAQDVARECKGLPIAIQAVGKSLKGMSINEWKVARENLRRSEPVDVEDGLRDAFSCLKLSYDYLKDEIKLLFLMCCIFPEDHEFSIEDLIRCGAGLGVCREYQSFDLARNLVTMGINKLLDSCLLMHAKNKNQSRKEAVKMHDIIRDLSLWIASKEGRTIMVNLSTDLNSLIRDGAIKNYFALSSWYGHTSQISNQLVFPKLEILWIQTDSSLDMSSISIEGLQGLKVMVLICNNSYEPGYLSLSPFIGSLTNLRTLCLRGWKLDDISFVVRLIRLEVLELKSCLFNELPNEIGNLDKLKLLDLSECAILENYEATGELSQIEELYVTGAFHGGRWIHPSPSFVDNIAATNLQRYALKFAAGPFLYKDVFPEDLITRAIYLKSVSISSFSVSLKNLLQRAEYVHFNDLHGDCQNFIPTMIGAVGGMNDLAVLRLGSCLETKCVLDSSSGQVVVELPSLVKLYLEDMKNLKEVCCGPPPLGFFERLQELCIWICPQLHSIFSRDCKLTNLKILRIGRDIKNWWSTHCRVAALFSVSVARSLAQLEVLSIGYCEELKHIITPDEDGDGANTGEEIVPASYDSHLILPNLKRLSVFNCHKLEFILPVSFIENVEQLQEIEIENASQLKYVFGQYDQNVHSSHQKNIQIPFPILKVLTLKRLDNLHSICSEKYNPRCPSLKELYVHDCPKLTTLGIMICMEMGQLHLCKGLTSEESQQKQLISKLEKLYLEDLPELMSLWSVPTPRQSLSLQHLQELKVEKCHKLKCLFPMVFHGSLPELTYLTVDECDELEEIMEENKELKNLNNPQVCFPKLKMMKINSCRKLKSLFPVSLARMLPQLSTLQISYADQLEEVFRKSSEESTKEIEASNLKELKLEKLSSFVGICPGRKLHAVNLLKMDIDDCPKFDLIFEATQVIPHHLKAEGVADRETEQKYLIPKLEKLNLEKFPELNSIWTVPTLPQVLSLQRLQELHVRKCDKIKCLFSKVVSRNLPELTSLIVDKCEELEEIMEENEELENLSNAQVCFPKLKMIQISFCRKLKSLFPVASARMLPQLSTLHISCADQLKVIFRKSSEEGTSNGQEIVVLNLEELKLTKLPSFVSICPGLKLHAVKMVIDECPKLAPVTEAAQVFPCHGITEASATNDSQVTGEEQGKNVMWSANWMYLNHLQYLDCIGKEPTSMDFKNLICLRVSGCRKLKFIFCAGRSLCLPELKYLYVENCEELKEIISEYPGQAHSQQVYFPKLVYLWIWRCCKLKYVFSISMVKHVPQLGHLEIRKCSQIEQLFCCQTSESNDGVLPNLKRLILRGLPSLTHIFGGSDQLRLPYCRHYTAIDCPKFSISAYAARRSILHPFEYNNMQDLVDFEILNEDYHYYDGFHTYDRYAALETFQLSLQGYSPGGLESKIQELNAVDEFLRPNYDSENEERRGKNKRIAGQYRFSTYSQEELEAVDYTICPYGWFKAYFDVATTEEKSWASALLVNHEGKLIGARTRKLSTKFHLEQQALALELAIELARDVVPKSNICLEGDCQRVFSILHDYLNDKMDSKVWYLVPILMDVREKLGSMGDWEGTSICRNLYWVAYNAANWAALCDREGDVLNSVPAIEVLSKEDFLSSFFTEEEDDHNHDKE</sequence>
<dbReference type="EMBL" id="CM039432">
    <property type="protein sequence ID" value="KAI4332169.1"/>
    <property type="molecule type" value="Genomic_DNA"/>
</dbReference>
<comment type="caution">
    <text evidence="1">The sequence shown here is derived from an EMBL/GenBank/DDBJ whole genome shotgun (WGS) entry which is preliminary data.</text>
</comment>
<gene>
    <name evidence="1" type="ORF">L6164_017100</name>
</gene>
<protein>
    <submittedName>
        <fullName evidence="1">Uncharacterized protein</fullName>
    </submittedName>
</protein>
<reference evidence="1 2" key="1">
    <citation type="journal article" date="2022" name="DNA Res.">
        <title>Chromosomal-level genome assembly of the orchid tree Bauhinia variegata (Leguminosae; Cercidoideae) supports the allotetraploid origin hypothesis of Bauhinia.</title>
        <authorList>
            <person name="Zhong Y."/>
            <person name="Chen Y."/>
            <person name="Zheng D."/>
            <person name="Pang J."/>
            <person name="Liu Y."/>
            <person name="Luo S."/>
            <person name="Meng S."/>
            <person name="Qian L."/>
            <person name="Wei D."/>
            <person name="Dai S."/>
            <person name="Zhou R."/>
        </authorList>
    </citation>
    <scope>NUCLEOTIDE SEQUENCE [LARGE SCALE GENOMIC DNA]</scope>
    <source>
        <strain evidence="1">BV-YZ2020</strain>
    </source>
</reference>
<accession>A0ACB9N8Q2</accession>
<keyword evidence="2" id="KW-1185">Reference proteome</keyword>
<dbReference type="Proteomes" id="UP000828941">
    <property type="component" value="Chromosome 7"/>
</dbReference>
<name>A0ACB9N8Q2_BAUVA</name>